<evidence type="ECO:0000259" key="9">
    <source>
        <dbReference type="Pfam" id="PF01515"/>
    </source>
</evidence>
<dbReference type="NCBIfam" id="NF007233">
    <property type="entry name" value="PRK09653.1"/>
    <property type="match status" value="1"/>
</dbReference>
<dbReference type="Proteomes" id="UP000244932">
    <property type="component" value="Unassembled WGS sequence"/>
</dbReference>
<evidence type="ECO:0000256" key="6">
    <source>
        <dbReference type="ARBA" id="ARBA00022679"/>
    </source>
</evidence>
<dbReference type="InterPro" id="IPR004614">
    <property type="entry name" value="P_AcTrfase"/>
</dbReference>
<evidence type="ECO:0000256" key="3">
    <source>
        <dbReference type="ARBA" id="ARBA00005656"/>
    </source>
</evidence>
<dbReference type="GO" id="GO:0008959">
    <property type="term" value="F:phosphate acetyltransferase activity"/>
    <property type="evidence" value="ECO:0007669"/>
    <property type="project" value="UniProtKB-EC"/>
</dbReference>
<dbReference type="PANTHER" id="PTHR43356:SF3">
    <property type="entry name" value="PHOSPHATE ACETYLTRANSFERASE"/>
    <property type="match status" value="1"/>
</dbReference>
<name>A0A2R8A8B4_9RHOB</name>
<dbReference type="InterPro" id="IPR042112">
    <property type="entry name" value="P_AcTrfase_dom2"/>
</dbReference>
<keyword evidence="7 10" id="KW-0012">Acyltransferase</keyword>
<dbReference type="AlphaFoldDB" id="A0A2R8A8B4"/>
<dbReference type="EMBL" id="OMKW01000001">
    <property type="protein sequence ID" value="SPF28473.1"/>
    <property type="molecule type" value="Genomic_DNA"/>
</dbReference>
<accession>A0A2R8A8B4</accession>
<dbReference type="Pfam" id="PF01515">
    <property type="entry name" value="PTA_PTB"/>
    <property type="match status" value="1"/>
</dbReference>
<dbReference type="PIRSF" id="PIRSF000428">
    <property type="entry name" value="P_Ac_trans"/>
    <property type="match status" value="1"/>
</dbReference>
<evidence type="ECO:0000256" key="5">
    <source>
        <dbReference type="ARBA" id="ARBA00021528"/>
    </source>
</evidence>
<comment type="similarity">
    <text evidence="3">Belongs to the phosphate acetyltransferase and butyryltransferase family.</text>
</comment>
<evidence type="ECO:0000256" key="1">
    <source>
        <dbReference type="ARBA" id="ARBA00000705"/>
    </source>
</evidence>
<dbReference type="EC" id="2.3.1.8" evidence="4"/>
<dbReference type="OrthoDB" id="9808984at2"/>
<protein>
    <recommendedName>
        <fullName evidence="5">Phosphate acetyltransferase</fullName>
        <ecNumber evidence="4">2.3.1.8</ecNumber>
    </recommendedName>
    <alternativeName>
        <fullName evidence="8">Phosphotransacetylase</fullName>
    </alternativeName>
</protein>
<reference evidence="10 11" key="1">
    <citation type="submission" date="2018-03" db="EMBL/GenBank/DDBJ databases">
        <authorList>
            <person name="Keele B.F."/>
        </authorList>
    </citation>
    <scope>NUCLEOTIDE SEQUENCE [LARGE SCALE GENOMIC DNA]</scope>
    <source>
        <strain evidence="10 11">CeCT 8812</strain>
    </source>
</reference>
<dbReference type="InterPro" id="IPR002505">
    <property type="entry name" value="PTA_PTB"/>
</dbReference>
<evidence type="ECO:0000313" key="10">
    <source>
        <dbReference type="EMBL" id="SPF28473.1"/>
    </source>
</evidence>
<dbReference type="InterPro" id="IPR012147">
    <property type="entry name" value="P_Ac_Bu_trans"/>
</dbReference>
<dbReference type="Gene3D" id="3.40.50.10950">
    <property type="match status" value="1"/>
</dbReference>
<dbReference type="SUPFAM" id="SSF53659">
    <property type="entry name" value="Isocitrate/Isopropylmalate dehydrogenase-like"/>
    <property type="match status" value="1"/>
</dbReference>
<sequence>MRPLQTILENAARSDRKIVLSEGADPRVVAATRAAREAQAARLILVGATDEIVEAFGGDLPDGVEIYDPENAPQRAELANAYHELRAHKGMTAEKAEKAMTDPVTAAAMLVRAGYAHGTLGGAVAATADIARAALQIIGTAPSAKMVSSFFLMLLCKDHHARKGAVVFSDAGLVVDPDAAGMAEIALSSSRSFSALTGQTPRVAMLSFSTKGSARHPNVSKVTEATALAKAAAPELMIDGELQFDAAFVPSVAARKAPDSALQGEANVFVFPNLDAGNIAYKIAQRIGGAVAIGPIFQGLSMPANDLSRGCDAEDILHMIAVTAAQVDPDVSECRAL</sequence>
<keyword evidence="6 10" id="KW-0808">Transferase</keyword>
<evidence type="ECO:0000256" key="7">
    <source>
        <dbReference type="ARBA" id="ARBA00023315"/>
    </source>
</evidence>
<dbReference type="InterPro" id="IPR042113">
    <property type="entry name" value="P_AcTrfase_dom1"/>
</dbReference>
<keyword evidence="11" id="KW-1185">Reference proteome</keyword>
<dbReference type="RefSeq" id="WP_108781170.1">
    <property type="nucleotide sequence ID" value="NZ_OMKW01000001.1"/>
</dbReference>
<dbReference type="PANTHER" id="PTHR43356">
    <property type="entry name" value="PHOSPHATE ACETYLTRANSFERASE"/>
    <property type="match status" value="1"/>
</dbReference>
<proteinExistence type="inferred from homology"/>
<comment type="catalytic activity">
    <reaction evidence="1">
        <text>acetyl-CoA + phosphate = acetyl phosphate + CoA</text>
        <dbReference type="Rhea" id="RHEA:19521"/>
        <dbReference type="ChEBI" id="CHEBI:22191"/>
        <dbReference type="ChEBI" id="CHEBI:43474"/>
        <dbReference type="ChEBI" id="CHEBI:57287"/>
        <dbReference type="ChEBI" id="CHEBI:57288"/>
        <dbReference type="EC" id="2.3.1.8"/>
    </reaction>
</comment>
<evidence type="ECO:0000313" key="11">
    <source>
        <dbReference type="Proteomes" id="UP000244932"/>
    </source>
</evidence>
<evidence type="ECO:0000256" key="2">
    <source>
        <dbReference type="ARBA" id="ARBA00004989"/>
    </source>
</evidence>
<dbReference type="NCBIfam" id="TIGR00651">
    <property type="entry name" value="pta"/>
    <property type="match status" value="1"/>
</dbReference>
<gene>
    <name evidence="10" type="primary">pta</name>
    <name evidence="10" type="ORF">POI8812_00774</name>
</gene>
<evidence type="ECO:0000256" key="8">
    <source>
        <dbReference type="ARBA" id="ARBA00031108"/>
    </source>
</evidence>
<evidence type="ECO:0000256" key="4">
    <source>
        <dbReference type="ARBA" id="ARBA00012707"/>
    </source>
</evidence>
<dbReference type="Gene3D" id="3.40.50.10750">
    <property type="entry name" value="Isocitrate/Isopropylmalate dehydrogenase-like"/>
    <property type="match status" value="1"/>
</dbReference>
<comment type="pathway">
    <text evidence="2">Metabolic intermediate biosynthesis; acetyl-CoA biosynthesis; acetyl-CoA from acetate: step 2/2.</text>
</comment>
<dbReference type="InterPro" id="IPR050500">
    <property type="entry name" value="Phos_Acetyltrans/Butyryltrans"/>
</dbReference>
<organism evidence="10 11">
    <name type="scientific">Pontivivens insulae</name>
    <dbReference type="NCBI Taxonomy" id="1639689"/>
    <lineage>
        <taxon>Bacteria</taxon>
        <taxon>Pseudomonadati</taxon>
        <taxon>Pseudomonadota</taxon>
        <taxon>Alphaproteobacteria</taxon>
        <taxon>Rhodobacterales</taxon>
        <taxon>Paracoccaceae</taxon>
        <taxon>Pontivivens</taxon>
    </lineage>
</organism>
<feature type="domain" description="Phosphate acetyl/butaryl transferase" evidence="9">
    <location>
        <begin position="5"/>
        <end position="324"/>
    </location>
</feature>